<dbReference type="STRING" id="1071381.G8BVA6"/>
<keyword evidence="3 8" id="KW-0812">Transmembrane</keyword>
<dbReference type="EMBL" id="HE612861">
    <property type="protein sequence ID" value="CCE63688.1"/>
    <property type="molecule type" value="Genomic_DNA"/>
</dbReference>
<keyword evidence="5 8" id="KW-1133">Transmembrane helix</keyword>
<dbReference type="eggNOG" id="ENOG502QX4Q">
    <property type="taxonomic scope" value="Eukaryota"/>
</dbReference>
<dbReference type="Proteomes" id="UP000005666">
    <property type="component" value="Chromosome 6"/>
</dbReference>
<organism evidence="9 10">
    <name type="scientific">Tetrapisispora phaffii (strain ATCC 24235 / CBS 4417 / NBRC 1672 / NRRL Y-8282 / UCD 70-5)</name>
    <name type="common">Yeast</name>
    <name type="synonym">Fabospora phaffii</name>
    <dbReference type="NCBI Taxonomy" id="1071381"/>
    <lineage>
        <taxon>Eukaryota</taxon>
        <taxon>Fungi</taxon>
        <taxon>Dikarya</taxon>
        <taxon>Ascomycota</taxon>
        <taxon>Saccharomycotina</taxon>
        <taxon>Saccharomycetes</taxon>
        <taxon>Saccharomycetales</taxon>
        <taxon>Saccharomycetaceae</taxon>
        <taxon>Tetrapisispora</taxon>
    </lineage>
</organism>
<dbReference type="OMA" id="IEWSSFL"/>
<name>G8BVA6_TETPH</name>
<accession>G8BVA6</accession>
<keyword evidence="10" id="KW-1185">Reference proteome</keyword>
<dbReference type="PANTHER" id="PTHR15301:SF3">
    <property type="entry name" value="PROTEIN NSG1-RELATED"/>
    <property type="match status" value="1"/>
</dbReference>
<evidence type="ECO:0000256" key="3">
    <source>
        <dbReference type="ARBA" id="ARBA00022692"/>
    </source>
</evidence>
<evidence type="ECO:0000256" key="7">
    <source>
        <dbReference type="SAM" id="MobiDB-lite"/>
    </source>
</evidence>
<evidence type="ECO:0000313" key="9">
    <source>
        <dbReference type="EMBL" id="CCE63688.1"/>
    </source>
</evidence>
<evidence type="ECO:0000256" key="5">
    <source>
        <dbReference type="ARBA" id="ARBA00022989"/>
    </source>
</evidence>
<comment type="similarity">
    <text evidence="2">Belongs to the INSIG family.</text>
</comment>
<dbReference type="Pfam" id="PF07281">
    <property type="entry name" value="INSIG"/>
    <property type="match status" value="1"/>
</dbReference>
<dbReference type="PANTHER" id="PTHR15301">
    <property type="entry name" value="INSULIN-INDUCED GENE 1"/>
    <property type="match status" value="1"/>
</dbReference>
<evidence type="ECO:0000256" key="8">
    <source>
        <dbReference type="SAM" id="Phobius"/>
    </source>
</evidence>
<dbReference type="KEGG" id="tpf:TPHA_0F02060"/>
<dbReference type="GO" id="GO:0016126">
    <property type="term" value="P:sterol biosynthetic process"/>
    <property type="evidence" value="ECO:0007669"/>
    <property type="project" value="EnsemblFungi"/>
</dbReference>
<evidence type="ECO:0000256" key="4">
    <source>
        <dbReference type="ARBA" id="ARBA00022824"/>
    </source>
</evidence>
<feature type="region of interest" description="Disordered" evidence="7">
    <location>
        <begin position="1"/>
        <end position="26"/>
    </location>
</feature>
<reference evidence="9 10" key="1">
    <citation type="journal article" date="2011" name="Proc. Natl. Acad. Sci. U.S.A.">
        <title>Evolutionary erosion of yeast sex chromosomes by mating-type switching accidents.</title>
        <authorList>
            <person name="Gordon J.L."/>
            <person name="Armisen D."/>
            <person name="Proux-Wera E."/>
            <person name="Oheigeartaigh S.S."/>
            <person name="Byrne K.P."/>
            <person name="Wolfe K.H."/>
        </authorList>
    </citation>
    <scope>NUCLEOTIDE SEQUENCE [LARGE SCALE GENOMIC DNA]</scope>
    <source>
        <strain evidence="10">ATCC 24235 / CBS 4417 / NBRC 1672 / NRRL Y-8282 / UCD 70-5</strain>
    </source>
</reference>
<proteinExistence type="inferred from homology"/>
<feature type="transmembrane region" description="Helical" evidence="8">
    <location>
        <begin position="113"/>
        <end position="133"/>
    </location>
</feature>
<comment type="subcellular location">
    <subcellularLocation>
        <location evidence="1">Endoplasmic reticulum membrane</location>
        <topology evidence="1">Multi-pass membrane protein</topology>
    </subcellularLocation>
</comment>
<evidence type="ECO:0000256" key="2">
    <source>
        <dbReference type="ARBA" id="ARBA00007475"/>
    </source>
</evidence>
<evidence type="ECO:0000256" key="1">
    <source>
        <dbReference type="ARBA" id="ARBA00004477"/>
    </source>
</evidence>
<dbReference type="GO" id="GO:0051082">
    <property type="term" value="F:unfolded protein binding"/>
    <property type="evidence" value="ECO:0007669"/>
    <property type="project" value="EnsemblFungi"/>
</dbReference>
<sequence>MAKKKSKNNSKNTPTGPDIPVGTSNSNINKLLNKTKGAIPRVESFTNLTKPALFSIYDDDIIKIEDTINEEQKANDIEFTNHAKKDEEPYIPMINENIFLTEKFKKKSLTGKIFHIIFVLSMLSLSGICYHDLSRNLHDKHLLHPDLAARPLLVLTEFTKYISLGLVPDWACFSLEGIIFGLLIPFLYTILNVSPRAPSNSSVIRSINAMLGVIFGIRRVEWSSSLQASGAWALLNVIMWLFFDGTLSMLLPCSGLGIISCIIGYQNIEDVSQALFFMDFYFLGFMLFGKIGIYLLSF</sequence>
<dbReference type="GO" id="GO:0005829">
    <property type="term" value="C:cytosol"/>
    <property type="evidence" value="ECO:0007669"/>
    <property type="project" value="EnsemblFungi"/>
</dbReference>
<feature type="transmembrane region" description="Helical" evidence="8">
    <location>
        <begin position="173"/>
        <end position="191"/>
    </location>
</feature>
<gene>
    <name evidence="9" type="primary">TPHA0F02060</name>
    <name evidence="9" type="ordered locus">TPHA_0F02060</name>
</gene>
<dbReference type="AlphaFoldDB" id="G8BVA6"/>
<dbReference type="HOGENOM" id="CLU_088332_0_0_1"/>
<keyword evidence="6 8" id="KW-0472">Membrane</keyword>
<dbReference type="GeneID" id="11535629"/>
<keyword evidence="4" id="KW-0256">Endoplasmic reticulum</keyword>
<feature type="transmembrane region" description="Helical" evidence="8">
    <location>
        <begin position="274"/>
        <end position="296"/>
    </location>
</feature>
<dbReference type="GO" id="GO:0005789">
    <property type="term" value="C:endoplasmic reticulum membrane"/>
    <property type="evidence" value="ECO:0007669"/>
    <property type="project" value="UniProtKB-SubCell"/>
</dbReference>
<evidence type="ECO:0000256" key="6">
    <source>
        <dbReference type="ARBA" id="ARBA00023136"/>
    </source>
</evidence>
<dbReference type="OrthoDB" id="205546at2759"/>
<dbReference type="RefSeq" id="XP_003686122.1">
    <property type="nucleotide sequence ID" value="XM_003686074.1"/>
</dbReference>
<dbReference type="GO" id="GO:0005634">
    <property type="term" value="C:nucleus"/>
    <property type="evidence" value="ECO:0007669"/>
    <property type="project" value="EnsemblFungi"/>
</dbReference>
<protein>
    <submittedName>
        <fullName evidence="9">Uncharacterized protein</fullName>
    </submittedName>
</protein>
<dbReference type="InterPro" id="IPR025929">
    <property type="entry name" value="INSIG_fam"/>
</dbReference>
<evidence type="ECO:0000313" key="10">
    <source>
        <dbReference type="Proteomes" id="UP000005666"/>
    </source>
</evidence>